<feature type="transmembrane region" description="Helical" evidence="7">
    <location>
        <begin position="147"/>
        <end position="167"/>
    </location>
</feature>
<feature type="compositionally biased region" description="Low complexity" evidence="6">
    <location>
        <begin position="867"/>
        <end position="877"/>
    </location>
</feature>
<keyword evidence="11" id="KW-1185">Reference proteome</keyword>
<feature type="compositionally biased region" description="Low complexity" evidence="6">
    <location>
        <begin position="557"/>
        <end position="566"/>
    </location>
</feature>
<feature type="compositionally biased region" description="Polar residues" evidence="6">
    <location>
        <begin position="411"/>
        <end position="420"/>
    </location>
</feature>
<name>A0AAN6IE31_9EURO</name>
<comment type="subcellular location">
    <subcellularLocation>
        <location evidence="1">Membrane</location>
        <topology evidence="1">Multi-pass membrane protein</topology>
    </subcellularLocation>
</comment>
<feature type="compositionally biased region" description="Polar residues" evidence="6">
    <location>
        <begin position="671"/>
        <end position="701"/>
    </location>
</feature>
<comment type="caution">
    <text evidence="10">The sequence shown here is derived from an EMBL/GenBank/DDBJ whole genome shotgun (WGS) entry which is preliminary data.</text>
</comment>
<feature type="transmembrane region" description="Helical" evidence="7">
    <location>
        <begin position="229"/>
        <end position="248"/>
    </location>
</feature>
<feature type="domain" description="TM7S3/TM198-like" evidence="9">
    <location>
        <begin position="125"/>
        <end position="328"/>
    </location>
</feature>
<feature type="region of interest" description="Disordered" evidence="6">
    <location>
        <begin position="401"/>
        <end position="446"/>
    </location>
</feature>
<feature type="transmembrane region" description="Helical" evidence="7">
    <location>
        <begin position="120"/>
        <end position="140"/>
    </location>
</feature>
<feature type="region of interest" description="Disordered" evidence="6">
    <location>
        <begin position="827"/>
        <end position="877"/>
    </location>
</feature>
<feature type="transmembrane region" description="Helical" evidence="7">
    <location>
        <begin position="255"/>
        <end position="273"/>
    </location>
</feature>
<evidence type="ECO:0000256" key="4">
    <source>
        <dbReference type="ARBA" id="ARBA00023136"/>
    </source>
</evidence>
<gene>
    <name evidence="10" type="ORF">EDD36DRAFT_417882</name>
</gene>
<keyword evidence="2 7" id="KW-0812">Transmembrane</keyword>
<feature type="transmembrane region" description="Helical" evidence="7">
    <location>
        <begin position="204"/>
        <end position="223"/>
    </location>
</feature>
<dbReference type="AlphaFoldDB" id="A0AAN6IE31"/>
<dbReference type="GO" id="GO:0016020">
    <property type="term" value="C:membrane"/>
    <property type="evidence" value="ECO:0007669"/>
    <property type="project" value="UniProtKB-SubCell"/>
</dbReference>
<feature type="signal peptide" evidence="8">
    <location>
        <begin position="1"/>
        <end position="21"/>
    </location>
</feature>
<feature type="transmembrane region" description="Helical" evidence="7">
    <location>
        <begin position="179"/>
        <end position="197"/>
    </location>
</feature>
<proteinExistence type="predicted"/>
<evidence type="ECO:0000256" key="6">
    <source>
        <dbReference type="SAM" id="MobiDB-lite"/>
    </source>
</evidence>
<dbReference type="Pfam" id="PF13886">
    <property type="entry name" value="TM7S3_TM198"/>
    <property type="match status" value="1"/>
</dbReference>
<evidence type="ECO:0000256" key="8">
    <source>
        <dbReference type="SAM" id="SignalP"/>
    </source>
</evidence>
<feature type="compositionally biased region" description="Acidic residues" evidence="6">
    <location>
        <begin position="722"/>
        <end position="735"/>
    </location>
</feature>
<accession>A0AAN6IE31</accession>
<organism evidence="10 11">
    <name type="scientific">Exophiala viscosa</name>
    <dbReference type="NCBI Taxonomy" id="2486360"/>
    <lineage>
        <taxon>Eukaryota</taxon>
        <taxon>Fungi</taxon>
        <taxon>Dikarya</taxon>
        <taxon>Ascomycota</taxon>
        <taxon>Pezizomycotina</taxon>
        <taxon>Eurotiomycetes</taxon>
        <taxon>Chaetothyriomycetidae</taxon>
        <taxon>Chaetothyriales</taxon>
        <taxon>Herpotrichiellaceae</taxon>
        <taxon>Exophiala</taxon>
    </lineage>
</organism>
<evidence type="ECO:0000256" key="2">
    <source>
        <dbReference type="ARBA" id="ARBA00022692"/>
    </source>
</evidence>
<evidence type="ECO:0000256" key="7">
    <source>
        <dbReference type="SAM" id="Phobius"/>
    </source>
</evidence>
<evidence type="ECO:0000259" key="9">
    <source>
        <dbReference type="Pfam" id="PF13886"/>
    </source>
</evidence>
<dbReference type="Proteomes" id="UP001203852">
    <property type="component" value="Unassembled WGS sequence"/>
</dbReference>
<feature type="compositionally biased region" description="Polar residues" evidence="6">
    <location>
        <begin position="803"/>
        <end position="815"/>
    </location>
</feature>
<evidence type="ECO:0000256" key="3">
    <source>
        <dbReference type="ARBA" id="ARBA00022989"/>
    </source>
</evidence>
<evidence type="ECO:0000313" key="11">
    <source>
        <dbReference type="Proteomes" id="UP001203852"/>
    </source>
</evidence>
<feature type="compositionally biased region" description="Low complexity" evidence="6">
    <location>
        <begin position="741"/>
        <end position="752"/>
    </location>
</feature>
<dbReference type="PANTHER" id="PTHR39469:SF1">
    <property type="entry name" value="DUF4203 DOMAIN-CONTAINING PROTEIN"/>
    <property type="match status" value="1"/>
</dbReference>
<feature type="region of interest" description="Disordered" evidence="6">
    <location>
        <begin position="603"/>
        <end position="622"/>
    </location>
</feature>
<feature type="compositionally biased region" description="Low complexity" evidence="6">
    <location>
        <begin position="830"/>
        <end position="846"/>
    </location>
</feature>
<keyword evidence="5" id="KW-0175">Coiled coil</keyword>
<feature type="region of interest" description="Disordered" evidence="6">
    <location>
        <begin position="716"/>
        <end position="815"/>
    </location>
</feature>
<feature type="coiled-coil region" evidence="5">
    <location>
        <begin position="966"/>
        <end position="995"/>
    </location>
</feature>
<dbReference type="EMBL" id="MU404353">
    <property type="protein sequence ID" value="KAI1614033.1"/>
    <property type="molecule type" value="Genomic_DNA"/>
</dbReference>
<keyword evidence="4 7" id="KW-0472">Membrane</keyword>
<feature type="compositionally biased region" description="Low complexity" evidence="6">
    <location>
        <begin position="62"/>
        <end position="83"/>
    </location>
</feature>
<feature type="region of interest" description="Disordered" evidence="6">
    <location>
        <begin position="60"/>
        <end position="97"/>
    </location>
</feature>
<feature type="compositionally biased region" description="Polar residues" evidence="6">
    <location>
        <begin position="84"/>
        <end position="97"/>
    </location>
</feature>
<dbReference type="InterPro" id="IPR025256">
    <property type="entry name" value="TM7S3/TM198-like_dom"/>
</dbReference>
<feature type="region of interest" description="Disordered" evidence="6">
    <location>
        <begin position="639"/>
        <end position="701"/>
    </location>
</feature>
<keyword evidence="8" id="KW-0732">Signal</keyword>
<evidence type="ECO:0000256" key="5">
    <source>
        <dbReference type="SAM" id="Coils"/>
    </source>
</evidence>
<feature type="chain" id="PRO_5043000205" description="TM7S3/TM198-like domain-containing protein" evidence="8">
    <location>
        <begin position="22"/>
        <end position="1034"/>
    </location>
</feature>
<keyword evidence="3 7" id="KW-1133">Transmembrane helix</keyword>
<reference evidence="10" key="1">
    <citation type="journal article" date="2022" name="bioRxiv">
        <title>Deciphering the potential niche of two novel black yeast fungi from a biological soil crust based on their genomes, phenotypes, and melanin regulation.</title>
        <authorList>
            <consortium name="DOE Joint Genome Institute"/>
            <person name="Carr E.C."/>
            <person name="Barton Q."/>
            <person name="Grambo S."/>
            <person name="Sullivan M."/>
            <person name="Renfro C.M."/>
            <person name="Kuo A."/>
            <person name="Pangilinan J."/>
            <person name="Lipzen A."/>
            <person name="Keymanesh K."/>
            <person name="Savage E."/>
            <person name="Barry K."/>
            <person name="Grigoriev I.V."/>
            <person name="Riekhof W.R."/>
            <person name="Harris S.S."/>
        </authorList>
    </citation>
    <scope>NUCLEOTIDE SEQUENCE</scope>
    <source>
        <strain evidence="10">JF 03-4F</strain>
    </source>
</reference>
<evidence type="ECO:0000313" key="10">
    <source>
        <dbReference type="EMBL" id="KAI1614033.1"/>
    </source>
</evidence>
<protein>
    <recommendedName>
        <fullName evidence="9">TM7S3/TM198-like domain-containing protein</fullName>
    </recommendedName>
</protein>
<evidence type="ECO:0000256" key="1">
    <source>
        <dbReference type="ARBA" id="ARBA00004141"/>
    </source>
</evidence>
<dbReference type="PANTHER" id="PTHR39469">
    <property type="entry name" value="CHROMOSOME 1, WHOLE GENOME SHOTGUN SEQUENCE"/>
    <property type="match status" value="1"/>
</dbReference>
<sequence length="1034" mass="111864">MRASYLIVLTVLGWVVQFSACRVAFPELQRRQDTTETGFPTLTTETADVATISATVESNSLTSAARTTTARTTTGSTEQTSTTKPSFQTTSADPTPSSTIASSYALYGDELPLEPKITPALGIAGALLVIFGAINALIGVKNRLTQIFLSCGFLASIGATMLVEYVMSPPVSDAVQGGFFVAIFMAGVVFGGGALVFKEITAGFGCLLGGFCFAMWLLTLEAGGTVTSAAGKGAFIGVFCAAAWALSFSKLTKPYALIGSTAFGGATAFTLGIDCFTRAGLKEFWLYIWNLNDNLFPLNTNTYPLTKGIKVEIAVIVIVTIIGVLSQIRLWNVIRSKELNVEAVQQQDEQQKDAVEEALGRYLERQNEREKSAWERHYGDRLNSKRNTLLWQDRHSRKRQSTVSIVPVDKSTPSTSSESLEMNAFGPQKSSSTYGSKTKRQSSVTVDVIEEVEEDDDTGASLERQKALQALESPEESLEEAIKISNVLRATKSKSIVKEEEVDDAPSVVQPEKESPGAKLKRRSQRSISGLTKRLTPGYRPLGSKSKEQLIDIQRPSSRASSAAATLDEDDEELGAGLLETDGDDQIYNKTPDIVISSAASDAPEFGEASYSSAKTSIAGDHAPPLLCTARLESQADSDGFELQVLTSSAPESTETSERASKEDREGGRTGSSRSQLSGTSNTSAESLTKTALAQMPSQASTVVLSYRTNEWAKHIASADEPMYDEPESYGVDEELPTHVSTTSAPTSAPSSIRAGRTGVGITSQSVAGHRSFSDPDRRRSAAKPPSRSVSMQSLKVPGTRGSRASFNPSASTSLVKMPIVENVPTEFAASKPSSISSRRASGGSPYNLPPSQRASATRLAMTSMRPSSSGSAGPYAGSVYELAQTSRFPSQQFFTPGTTTPYQQFHTPGTTTPMGTNGRRVSYESQQSLQRQSSIEALNRESLHAQWRLSQQVRMSRGGIVDPAAAEAEHRRAKMKAEKDNQRRLEEYQRIERMRKQATMDQLMRRPDMQDLHREAMRKMQANANKKLRKSVG</sequence>
<feature type="compositionally biased region" description="Basic and acidic residues" evidence="6">
    <location>
        <begin position="656"/>
        <end position="668"/>
    </location>
</feature>
<feature type="region of interest" description="Disordered" evidence="6">
    <location>
        <begin position="497"/>
        <end position="590"/>
    </location>
</feature>